<keyword evidence="6" id="KW-1185">Reference proteome</keyword>
<gene>
    <name evidence="5" type="ORF">Cme02nite_48080</name>
</gene>
<dbReference type="PANTHER" id="PTHR43214:SF24">
    <property type="entry name" value="TRANSCRIPTIONAL REGULATORY PROTEIN NARL-RELATED"/>
    <property type="match status" value="1"/>
</dbReference>
<dbReference type="SMART" id="SM00421">
    <property type="entry name" value="HTH_LUXR"/>
    <property type="match status" value="1"/>
</dbReference>
<dbReference type="Proteomes" id="UP000660339">
    <property type="component" value="Unassembled WGS sequence"/>
</dbReference>
<protein>
    <recommendedName>
        <fullName evidence="4">HTH luxR-type domain-containing protein</fullName>
    </recommendedName>
</protein>
<dbReference type="PROSITE" id="PS00622">
    <property type="entry name" value="HTH_LUXR_1"/>
    <property type="match status" value="1"/>
</dbReference>
<evidence type="ECO:0000256" key="3">
    <source>
        <dbReference type="ARBA" id="ARBA00023163"/>
    </source>
</evidence>
<name>A0A8J3LJQ7_9ACTN</name>
<dbReference type="InterPro" id="IPR039420">
    <property type="entry name" value="WalR-like"/>
</dbReference>
<evidence type="ECO:0000259" key="4">
    <source>
        <dbReference type="PROSITE" id="PS50043"/>
    </source>
</evidence>
<dbReference type="PRINTS" id="PR00038">
    <property type="entry name" value="HTHLUXR"/>
</dbReference>
<keyword evidence="3" id="KW-0804">Transcription</keyword>
<evidence type="ECO:0000313" key="5">
    <source>
        <dbReference type="EMBL" id="GIG16476.1"/>
    </source>
</evidence>
<dbReference type="AlphaFoldDB" id="A0A8J3LJQ7"/>
<dbReference type="Gene3D" id="3.40.50.2300">
    <property type="match status" value="1"/>
</dbReference>
<dbReference type="Pfam" id="PF00196">
    <property type="entry name" value="GerE"/>
    <property type="match status" value="1"/>
</dbReference>
<dbReference type="EMBL" id="BONJ01000026">
    <property type="protein sequence ID" value="GIG16476.1"/>
    <property type="molecule type" value="Genomic_DNA"/>
</dbReference>
<evidence type="ECO:0000256" key="1">
    <source>
        <dbReference type="ARBA" id="ARBA00023015"/>
    </source>
</evidence>
<organism evidence="5 6">
    <name type="scientific">Catellatospora methionotrophica</name>
    <dbReference type="NCBI Taxonomy" id="121620"/>
    <lineage>
        <taxon>Bacteria</taxon>
        <taxon>Bacillati</taxon>
        <taxon>Actinomycetota</taxon>
        <taxon>Actinomycetes</taxon>
        <taxon>Micromonosporales</taxon>
        <taxon>Micromonosporaceae</taxon>
        <taxon>Catellatospora</taxon>
    </lineage>
</organism>
<feature type="domain" description="HTH luxR-type" evidence="4">
    <location>
        <begin position="152"/>
        <end position="217"/>
    </location>
</feature>
<dbReference type="SUPFAM" id="SSF46894">
    <property type="entry name" value="C-terminal effector domain of the bipartite response regulators"/>
    <property type="match status" value="1"/>
</dbReference>
<dbReference type="PROSITE" id="PS50043">
    <property type="entry name" value="HTH_LUXR_2"/>
    <property type="match status" value="1"/>
</dbReference>
<proteinExistence type="predicted"/>
<keyword evidence="1" id="KW-0805">Transcription regulation</keyword>
<dbReference type="InterPro" id="IPR016032">
    <property type="entry name" value="Sig_transdc_resp-reg_C-effctor"/>
</dbReference>
<sequence length="232" mass="24339">MTGWEGRVVRPAAVAQPGAPRMLVVASRPDEIAALVGSAAAVTAQLTPADLLPGRPLAVPDLVLLHSAQPLRDLGALGRLLAHVPCLLIARSAAADTVACLRAGATSVLVEGQFTRWELLDAVHATTHGQSRLSPAAVADVVAHLRRGDSAPPPARPDLSRRDREIMELLVAGESNGQIAVRLALAEKTVRNRVSRIYGKLGARNRAQAVVSWLEGRPSPYAPVSRSGGRSG</sequence>
<evidence type="ECO:0000256" key="2">
    <source>
        <dbReference type="ARBA" id="ARBA00023125"/>
    </source>
</evidence>
<reference evidence="5" key="1">
    <citation type="submission" date="2021-01" db="EMBL/GenBank/DDBJ databases">
        <title>Whole genome shotgun sequence of Catellatospora methionotrophica NBRC 14553.</title>
        <authorList>
            <person name="Komaki H."/>
            <person name="Tamura T."/>
        </authorList>
    </citation>
    <scope>NUCLEOTIDE SEQUENCE</scope>
    <source>
        <strain evidence="5">NBRC 14553</strain>
    </source>
</reference>
<dbReference type="GO" id="GO:0006355">
    <property type="term" value="P:regulation of DNA-templated transcription"/>
    <property type="evidence" value="ECO:0007669"/>
    <property type="project" value="InterPro"/>
</dbReference>
<evidence type="ECO:0000313" key="6">
    <source>
        <dbReference type="Proteomes" id="UP000660339"/>
    </source>
</evidence>
<keyword evidence="2" id="KW-0238">DNA-binding</keyword>
<dbReference type="CDD" id="cd06170">
    <property type="entry name" value="LuxR_C_like"/>
    <property type="match status" value="1"/>
</dbReference>
<dbReference type="InterPro" id="IPR000792">
    <property type="entry name" value="Tscrpt_reg_LuxR_C"/>
</dbReference>
<accession>A0A8J3LJQ7</accession>
<comment type="caution">
    <text evidence="5">The sequence shown here is derived from an EMBL/GenBank/DDBJ whole genome shotgun (WGS) entry which is preliminary data.</text>
</comment>
<dbReference type="PANTHER" id="PTHR43214">
    <property type="entry name" value="TWO-COMPONENT RESPONSE REGULATOR"/>
    <property type="match status" value="1"/>
</dbReference>
<dbReference type="RefSeq" id="WP_166385676.1">
    <property type="nucleotide sequence ID" value="NZ_BAAATT010000003.1"/>
</dbReference>
<dbReference type="GO" id="GO:0003677">
    <property type="term" value="F:DNA binding"/>
    <property type="evidence" value="ECO:0007669"/>
    <property type="project" value="UniProtKB-KW"/>
</dbReference>